<dbReference type="Gramene" id="KOM38618">
    <property type="protein sequence ID" value="KOM38618"/>
    <property type="gene ID" value="LR48_Vigan03g200000"/>
</dbReference>
<accession>A0A0L9U734</accession>
<protein>
    <submittedName>
        <fullName evidence="2">Uncharacterized protein</fullName>
    </submittedName>
</protein>
<dbReference type="AlphaFoldDB" id="A0A0L9U734"/>
<evidence type="ECO:0000313" key="3">
    <source>
        <dbReference type="Proteomes" id="UP000053144"/>
    </source>
</evidence>
<dbReference type="EMBL" id="CM003373">
    <property type="protein sequence ID" value="KOM38618.1"/>
    <property type="molecule type" value="Genomic_DNA"/>
</dbReference>
<gene>
    <name evidence="2" type="ORF">LR48_Vigan03g200000</name>
</gene>
<reference evidence="3" key="1">
    <citation type="journal article" date="2015" name="Proc. Natl. Acad. Sci. U.S.A.">
        <title>Genome sequencing of adzuki bean (Vigna angularis) provides insight into high starch and low fat accumulation and domestication.</title>
        <authorList>
            <person name="Yang K."/>
            <person name="Tian Z."/>
            <person name="Chen C."/>
            <person name="Luo L."/>
            <person name="Zhao B."/>
            <person name="Wang Z."/>
            <person name="Yu L."/>
            <person name="Li Y."/>
            <person name="Sun Y."/>
            <person name="Li W."/>
            <person name="Chen Y."/>
            <person name="Li Y."/>
            <person name="Zhang Y."/>
            <person name="Ai D."/>
            <person name="Zhao J."/>
            <person name="Shang C."/>
            <person name="Ma Y."/>
            <person name="Wu B."/>
            <person name="Wang M."/>
            <person name="Gao L."/>
            <person name="Sun D."/>
            <person name="Zhang P."/>
            <person name="Guo F."/>
            <person name="Wang W."/>
            <person name="Li Y."/>
            <person name="Wang J."/>
            <person name="Varshney R.K."/>
            <person name="Wang J."/>
            <person name="Ling H.Q."/>
            <person name="Wan P."/>
        </authorList>
    </citation>
    <scope>NUCLEOTIDE SEQUENCE</scope>
    <source>
        <strain evidence="3">cv. Jingnong 6</strain>
    </source>
</reference>
<sequence length="147" mass="16524">MVPSAVVAQPPRPLFISSFLVGASTDHHSCHHSTSTMSPRNRTMTIFLARSVVALLINSCRHAQQPHRHHDSHSSPSTPSRVLHRPNNRDPTCIRNTTRENHPNLKPSLHNNHLHRPSPSKRHPNSHRVAVITDKNQEGLSIRQVAM</sequence>
<feature type="region of interest" description="Disordered" evidence="1">
    <location>
        <begin position="62"/>
        <end position="126"/>
    </location>
</feature>
<feature type="compositionally biased region" description="Basic residues" evidence="1">
    <location>
        <begin position="112"/>
        <end position="126"/>
    </location>
</feature>
<evidence type="ECO:0000256" key="1">
    <source>
        <dbReference type="SAM" id="MobiDB-lite"/>
    </source>
</evidence>
<organism evidence="2 3">
    <name type="scientific">Phaseolus angularis</name>
    <name type="common">Azuki bean</name>
    <name type="synonym">Vigna angularis</name>
    <dbReference type="NCBI Taxonomy" id="3914"/>
    <lineage>
        <taxon>Eukaryota</taxon>
        <taxon>Viridiplantae</taxon>
        <taxon>Streptophyta</taxon>
        <taxon>Embryophyta</taxon>
        <taxon>Tracheophyta</taxon>
        <taxon>Spermatophyta</taxon>
        <taxon>Magnoliopsida</taxon>
        <taxon>eudicotyledons</taxon>
        <taxon>Gunneridae</taxon>
        <taxon>Pentapetalae</taxon>
        <taxon>rosids</taxon>
        <taxon>fabids</taxon>
        <taxon>Fabales</taxon>
        <taxon>Fabaceae</taxon>
        <taxon>Papilionoideae</taxon>
        <taxon>50 kb inversion clade</taxon>
        <taxon>NPAAA clade</taxon>
        <taxon>indigoferoid/millettioid clade</taxon>
        <taxon>Phaseoleae</taxon>
        <taxon>Vigna</taxon>
    </lineage>
</organism>
<evidence type="ECO:0000313" key="2">
    <source>
        <dbReference type="EMBL" id="KOM38618.1"/>
    </source>
</evidence>
<dbReference type="Proteomes" id="UP000053144">
    <property type="component" value="Chromosome 3"/>
</dbReference>
<name>A0A0L9U734_PHAAN</name>
<proteinExistence type="predicted"/>